<organism evidence="1 2">
    <name type="scientific">Amanita muscaria (strain Koide BX008)</name>
    <dbReference type="NCBI Taxonomy" id="946122"/>
    <lineage>
        <taxon>Eukaryota</taxon>
        <taxon>Fungi</taxon>
        <taxon>Dikarya</taxon>
        <taxon>Basidiomycota</taxon>
        <taxon>Agaricomycotina</taxon>
        <taxon>Agaricomycetes</taxon>
        <taxon>Agaricomycetidae</taxon>
        <taxon>Agaricales</taxon>
        <taxon>Pluteineae</taxon>
        <taxon>Amanitaceae</taxon>
        <taxon>Amanita</taxon>
    </lineage>
</organism>
<evidence type="ECO:0000313" key="2">
    <source>
        <dbReference type="Proteomes" id="UP000054549"/>
    </source>
</evidence>
<reference evidence="1 2" key="1">
    <citation type="submission" date="2014-04" db="EMBL/GenBank/DDBJ databases">
        <title>Evolutionary Origins and Diversification of the Mycorrhizal Mutualists.</title>
        <authorList>
            <consortium name="DOE Joint Genome Institute"/>
            <consortium name="Mycorrhizal Genomics Consortium"/>
            <person name="Kohler A."/>
            <person name="Kuo A."/>
            <person name="Nagy L.G."/>
            <person name="Floudas D."/>
            <person name="Copeland A."/>
            <person name="Barry K.W."/>
            <person name="Cichocki N."/>
            <person name="Veneault-Fourrey C."/>
            <person name="LaButti K."/>
            <person name="Lindquist E.A."/>
            <person name="Lipzen A."/>
            <person name="Lundell T."/>
            <person name="Morin E."/>
            <person name="Murat C."/>
            <person name="Riley R."/>
            <person name="Ohm R."/>
            <person name="Sun H."/>
            <person name="Tunlid A."/>
            <person name="Henrissat B."/>
            <person name="Grigoriev I.V."/>
            <person name="Hibbett D.S."/>
            <person name="Martin F."/>
        </authorList>
    </citation>
    <scope>NUCLEOTIDE SEQUENCE [LARGE SCALE GENOMIC DNA]</scope>
    <source>
        <strain evidence="1 2">Koide BX008</strain>
    </source>
</reference>
<name>A0A0C2WG72_AMAMK</name>
<dbReference type="Proteomes" id="UP000054549">
    <property type="component" value="Unassembled WGS sequence"/>
</dbReference>
<dbReference type="HOGENOM" id="CLU_2557815_0_0_1"/>
<sequence>MRCQQTLWQYGIQSTLISLPLLQVPPARSSGSTPLSKSSIISHPRHVWPQFGNCMTTSYAAVSGPWHFQVTCCNLSRRIHCH</sequence>
<dbReference type="AlphaFoldDB" id="A0A0C2WG72"/>
<evidence type="ECO:0000313" key="1">
    <source>
        <dbReference type="EMBL" id="KIL55083.1"/>
    </source>
</evidence>
<dbReference type="InParanoid" id="A0A0C2WG72"/>
<protein>
    <submittedName>
        <fullName evidence="1">Uncharacterized protein</fullName>
    </submittedName>
</protein>
<dbReference type="EMBL" id="KN818570">
    <property type="protein sequence ID" value="KIL55083.1"/>
    <property type="molecule type" value="Genomic_DNA"/>
</dbReference>
<keyword evidence="2" id="KW-1185">Reference proteome</keyword>
<proteinExistence type="predicted"/>
<accession>A0A0C2WG72</accession>
<gene>
    <name evidence="1" type="ORF">M378DRAFT_652272</name>
</gene>